<reference evidence="3" key="1">
    <citation type="submission" date="2022-03" db="EMBL/GenBank/DDBJ databases">
        <authorList>
            <person name="Martin C."/>
        </authorList>
    </citation>
    <scope>NUCLEOTIDE SEQUENCE</scope>
</reference>
<protein>
    <submittedName>
        <fullName evidence="3">Uncharacterized protein</fullName>
    </submittedName>
</protein>
<dbReference type="Proteomes" id="UP000749559">
    <property type="component" value="Unassembled WGS sequence"/>
</dbReference>
<feature type="region of interest" description="Disordered" evidence="1">
    <location>
        <begin position="40"/>
        <end position="61"/>
    </location>
</feature>
<keyword evidence="2" id="KW-0732">Signal</keyword>
<organism evidence="3 4">
    <name type="scientific">Owenia fusiformis</name>
    <name type="common">Polychaete worm</name>
    <dbReference type="NCBI Taxonomy" id="6347"/>
    <lineage>
        <taxon>Eukaryota</taxon>
        <taxon>Metazoa</taxon>
        <taxon>Spiralia</taxon>
        <taxon>Lophotrochozoa</taxon>
        <taxon>Annelida</taxon>
        <taxon>Polychaeta</taxon>
        <taxon>Sedentaria</taxon>
        <taxon>Canalipalpata</taxon>
        <taxon>Sabellida</taxon>
        <taxon>Oweniida</taxon>
        <taxon>Oweniidae</taxon>
        <taxon>Owenia</taxon>
    </lineage>
</organism>
<feature type="signal peptide" evidence="2">
    <location>
        <begin position="1"/>
        <end position="21"/>
    </location>
</feature>
<comment type="caution">
    <text evidence="3">The sequence shown here is derived from an EMBL/GenBank/DDBJ whole genome shotgun (WGS) entry which is preliminary data.</text>
</comment>
<accession>A0A8S4NQ43</accession>
<sequence length="103" mass="11693">MKVSAVVIFAVFLLLLDTVTCQWSFNKGGSWGKMYARKPGGKRDGELSPGFKFQQRDTPSSMQNRINDAMLVEEIYQFIKAQQNKRGFCDDAILRNILPNVCN</sequence>
<dbReference type="EMBL" id="CAIIXF020000005">
    <property type="protein sequence ID" value="CAH1782933.1"/>
    <property type="molecule type" value="Genomic_DNA"/>
</dbReference>
<evidence type="ECO:0000256" key="2">
    <source>
        <dbReference type="SAM" id="SignalP"/>
    </source>
</evidence>
<gene>
    <name evidence="3" type="ORF">OFUS_LOCUS9330</name>
</gene>
<name>A0A8S4NQ43_OWEFU</name>
<evidence type="ECO:0000313" key="3">
    <source>
        <dbReference type="EMBL" id="CAH1782933.1"/>
    </source>
</evidence>
<feature type="chain" id="PRO_5035766057" evidence="2">
    <location>
        <begin position="22"/>
        <end position="103"/>
    </location>
</feature>
<evidence type="ECO:0000313" key="4">
    <source>
        <dbReference type="Proteomes" id="UP000749559"/>
    </source>
</evidence>
<evidence type="ECO:0000256" key="1">
    <source>
        <dbReference type="SAM" id="MobiDB-lite"/>
    </source>
</evidence>
<proteinExistence type="predicted"/>
<keyword evidence="4" id="KW-1185">Reference proteome</keyword>
<dbReference type="AlphaFoldDB" id="A0A8S4NQ43"/>